<keyword evidence="4" id="KW-0560">Oxidoreductase</keyword>
<evidence type="ECO:0000259" key="5">
    <source>
        <dbReference type="Pfam" id="PF01266"/>
    </source>
</evidence>
<dbReference type="PANTHER" id="PTHR10961">
    <property type="entry name" value="PEROXISOMAL SARCOSINE OXIDASE"/>
    <property type="match status" value="1"/>
</dbReference>
<dbReference type="PANTHER" id="PTHR10961:SF7">
    <property type="entry name" value="FAD DEPENDENT OXIDOREDUCTASE DOMAIN-CONTAINING PROTEIN"/>
    <property type="match status" value="1"/>
</dbReference>
<accession>A0A3N6M1F7</accession>
<dbReference type="GO" id="GO:0050660">
    <property type="term" value="F:flavin adenine dinucleotide binding"/>
    <property type="evidence" value="ECO:0007669"/>
    <property type="project" value="InterPro"/>
</dbReference>
<dbReference type="AlphaFoldDB" id="A0A3N6M1F7"/>
<dbReference type="RefSeq" id="WP_124195941.1">
    <property type="nucleotide sequence ID" value="NZ_REGA01000010.1"/>
</dbReference>
<evidence type="ECO:0000256" key="4">
    <source>
        <dbReference type="ARBA" id="ARBA00023002"/>
    </source>
</evidence>
<dbReference type="GO" id="GO:0008115">
    <property type="term" value="F:sarcosine oxidase activity"/>
    <property type="evidence" value="ECO:0007669"/>
    <property type="project" value="TreeGrafter"/>
</dbReference>
<dbReference type="EMBL" id="REGA01000010">
    <property type="protein sequence ID" value="RQG94184.1"/>
    <property type="molecule type" value="Genomic_DNA"/>
</dbReference>
<comment type="caution">
    <text evidence="6">The sequence shown here is derived from an EMBL/GenBank/DDBJ whole genome shotgun (WGS) entry which is preliminary data.</text>
</comment>
<dbReference type="SUPFAM" id="SSF51905">
    <property type="entry name" value="FAD/NAD(P)-binding domain"/>
    <property type="match status" value="1"/>
</dbReference>
<proteinExistence type="predicted"/>
<dbReference type="InterPro" id="IPR036188">
    <property type="entry name" value="FAD/NAD-bd_sf"/>
</dbReference>
<dbReference type="Proteomes" id="UP000282323">
    <property type="component" value="Unassembled WGS sequence"/>
</dbReference>
<name>A0A3N6M1F7_NATCH</name>
<protein>
    <submittedName>
        <fullName evidence="6">FAD-binding oxidoreductase</fullName>
    </submittedName>
</protein>
<gene>
    <name evidence="6" type="ORF">EA473_12465</name>
</gene>
<evidence type="ECO:0000256" key="3">
    <source>
        <dbReference type="ARBA" id="ARBA00022827"/>
    </source>
</evidence>
<keyword evidence="3" id="KW-0274">FAD</keyword>
<sequence>MPTQEQLPDSTDIVIIGGGIMGTSASFFLTQRTDKDVLLLEKDAIASGATGNSSAILRHHYDDSEVYAESAWWSHEFYREFEQRVAEPLSMASAPLVKFAREDTARAEAVSAGYDVLSNLDIPVTWHDRSSIESRFPMYDTDDVAFGVSDDTAGYSDGTDAASGFARSARRNGATVLTDVGVTDIRVEDGAVVGVETNNGAVACEDVLIVAGGWSPAIASTVGVDVPLTRTRERVFLLDPPEEFKEHHLDDLATGKPPGMDDWYVRQDFGEGVLVATHHSMDHPVDDPDKPLDDPDEEDLLQLIDSLEATIPGLADAGIVGKYSGIYSNTPDHDFIIDQTGPSGCYIACGFSGHGFKHAPSVGRIVTDLITEGSTDFLDIKPFSIDRFEE</sequence>
<comment type="cofactor">
    <cofactor evidence="1">
        <name>FAD</name>
        <dbReference type="ChEBI" id="CHEBI:57692"/>
    </cofactor>
</comment>
<evidence type="ECO:0000256" key="1">
    <source>
        <dbReference type="ARBA" id="ARBA00001974"/>
    </source>
</evidence>
<feature type="domain" description="FAD dependent oxidoreductase" evidence="5">
    <location>
        <begin position="12"/>
        <end position="369"/>
    </location>
</feature>
<dbReference type="Pfam" id="PF01266">
    <property type="entry name" value="DAO"/>
    <property type="match status" value="1"/>
</dbReference>
<dbReference type="Gene3D" id="3.30.9.10">
    <property type="entry name" value="D-Amino Acid Oxidase, subunit A, domain 2"/>
    <property type="match status" value="1"/>
</dbReference>
<evidence type="ECO:0000313" key="6">
    <source>
        <dbReference type="EMBL" id="RQG94184.1"/>
    </source>
</evidence>
<keyword evidence="2" id="KW-0285">Flavoprotein</keyword>
<evidence type="ECO:0000313" key="7">
    <source>
        <dbReference type="Proteomes" id="UP000282323"/>
    </source>
</evidence>
<dbReference type="OrthoDB" id="168391at2157"/>
<organism evidence="6 7">
    <name type="scientific">Natrarchaeobius chitinivorans</name>
    <dbReference type="NCBI Taxonomy" id="1679083"/>
    <lineage>
        <taxon>Archaea</taxon>
        <taxon>Methanobacteriati</taxon>
        <taxon>Methanobacteriota</taxon>
        <taxon>Stenosarchaea group</taxon>
        <taxon>Halobacteria</taxon>
        <taxon>Halobacteriales</taxon>
        <taxon>Natrialbaceae</taxon>
        <taxon>Natrarchaeobius</taxon>
    </lineage>
</organism>
<reference evidence="6 7" key="1">
    <citation type="submission" date="2018-10" db="EMBL/GenBank/DDBJ databases">
        <title>Natrarchaeobius chitinivorans gen. nov., sp. nov., and Natrarchaeobius haloalkaliphilus sp. nov., alkaliphilic, chitin-utilizing haloarchaea from hypersaline alkaline lakes.</title>
        <authorList>
            <person name="Sorokin D.Y."/>
            <person name="Elcheninov A.G."/>
            <person name="Kostrikina N.A."/>
            <person name="Bale N.J."/>
            <person name="Sinninghe Damste J.S."/>
            <person name="Khijniak T.V."/>
            <person name="Kublanov I.V."/>
            <person name="Toshchakov S.V."/>
        </authorList>
    </citation>
    <scope>NUCLEOTIDE SEQUENCE [LARGE SCALE GENOMIC DNA]</scope>
    <source>
        <strain evidence="6 7">AArcht4T</strain>
    </source>
</reference>
<evidence type="ECO:0000256" key="2">
    <source>
        <dbReference type="ARBA" id="ARBA00022630"/>
    </source>
</evidence>
<dbReference type="Gene3D" id="3.50.50.60">
    <property type="entry name" value="FAD/NAD(P)-binding domain"/>
    <property type="match status" value="1"/>
</dbReference>
<dbReference type="InterPro" id="IPR045170">
    <property type="entry name" value="MTOX"/>
</dbReference>
<dbReference type="InterPro" id="IPR006076">
    <property type="entry name" value="FAD-dep_OxRdtase"/>
</dbReference>
<keyword evidence="7" id="KW-1185">Reference proteome</keyword>